<dbReference type="EMBL" id="JAEVFJ010000036">
    <property type="protein sequence ID" value="KAH8091420.1"/>
    <property type="molecule type" value="Genomic_DNA"/>
</dbReference>
<sequence>MDYDDRVDPRQHGTRPARSLAGEKAATWAGPHSDFPQLPVEICEYIIDAIVPGDYAYNGPIAATLRSCSLVCRAWVPRCRFHLCRSVNIMSGDALASFARYIRSFRDLPSRVMMLRIGPPTDVTFDRNTWDHSWVSLVPIRLPRLHNLQKLHMESVDLDDQNVMLWRSFTLFSCDILELDGVQYSRPAQVARLISAIQPKSLRLTSPIFRSTIDDSAASRLQSCKRFKRLEDVFVALWDWDDALMFFQSWTMSGPRLSSINVVGLEDDSPDPADVENMWDNVIHMFQPPCQPLEDTQRPMSVSVEPGVNLSPKSVTHSTLGVTLRSSSDFNKSSILIPAITRLLLVAFDNFEFKFPAEVWMHPSLWKQLDVVLSKPRPGVAISVELKPIDKPAHRSSRCPKDLQSAALPRCAARGILHADCLEWSCDIHQQVKVDHNSDDLST</sequence>
<keyword evidence="3" id="KW-1185">Reference proteome</keyword>
<name>A0A8K0XLQ0_9AGAR</name>
<organism evidence="2 3">
    <name type="scientific">Cristinia sonorae</name>
    <dbReference type="NCBI Taxonomy" id="1940300"/>
    <lineage>
        <taxon>Eukaryota</taxon>
        <taxon>Fungi</taxon>
        <taxon>Dikarya</taxon>
        <taxon>Basidiomycota</taxon>
        <taxon>Agaricomycotina</taxon>
        <taxon>Agaricomycetes</taxon>
        <taxon>Agaricomycetidae</taxon>
        <taxon>Agaricales</taxon>
        <taxon>Pleurotineae</taxon>
        <taxon>Stephanosporaceae</taxon>
        <taxon>Cristinia</taxon>
    </lineage>
</organism>
<dbReference type="Proteomes" id="UP000813824">
    <property type="component" value="Unassembled WGS sequence"/>
</dbReference>
<dbReference type="OrthoDB" id="2736594at2759"/>
<feature type="compositionally biased region" description="Basic and acidic residues" evidence="1">
    <location>
        <begin position="1"/>
        <end position="11"/>
    </location>
</feature>
<evidence type="ECO:0000313" key="2">
    <source>
        <dbReference type="EMBL" id="KAH8091420.1"/>
    </source>
</evidence>
<gene>
    <name evidence="2" type="ORF">BXZ70DRAFT_953646</name>
</gene>
<evidence type="ECO:0008006" key="4">
    <source>
        <dbReference type="Google" id="ProtNLM"/>
    </source>
</evidence>
<dbReference type="AlphaFoldDB" id="A0A8K0XLQ0"/>
<comment type="caution">
    <text evidence="2">The sequence shown here is derived from an EMBL/GenBank/DDBJ whole genome shotgun (WGS) entry which is preliminary data.</text>
</comment>
<proteinExistence type="predicted"/>
<reference evidence="2" key="1">
    <citation type="journal article" date="2021" name="New Phytol.">
        <title>Evolutionary innovations through gain and loss of genes in the ectomycorrhizal Boletales.</title>
        <authorList>
            <person name="Wu G."/>
            <person name="Miyauchi S."/>
            <person name="Morin E."/>
            <person name="Kuo A."/>
            <person name="Drula E."/>
            <person name="Varga T."/>
            <person name="Kohler A."/>
            <person name="Feng B."/>
            <person name="Cao Y."/>
            <person name="Lipzen A."/>
            <person name="Daum C."/>
            <person name="Hundley H."/>
            <person name="Pangilinan J."/>
            <person name="Johnson J."/>
            <person name="Barry K."/>
            <person name="LaButti K."/>
            <person name="Ng V."/>
            <person name="Ahrendt S."/>
            <person name="Min B."/>
            <person name="Choi I.G."/>
            <person name="Park H."/>
            <person name="Plett J.M."/>
            <person name="Magnuson J."/>
            <person name="Spatafora J.W."/>
            <person name="Nagy L.G."/>
            <person name="Henrissat B."/>
            <person name="Grigoriev I.V."/>
            <person name="Yang Z.L."/>
            <person name="Xu J."/>
            <person name="Martin F.M."/>
        </authorList>
    </citation>
    <scope>NUCLEOTIDE SEQUENCE</scope>
    <source>
        <strain evidence="2">KKN 215</strain>
    </source>
</reference>
<evidence type="ECO:0000256" key="1">
    <source>
        <dbReference type="SAM" id="MobiDB-lite"/>
    </source>
</evidence>
<accession>A0A8K0XLQ0</accession>
<protein>
    <recommendedName>
        <fullName evidence="4">F-box domain-containing protein</fullName>
    </recommendedName>
</protein>
<evidence type="ECO:0000313" key="3">
    <source>
        <dbReference type="Proteomes" id="UP000813824"/>
    </source>
</evidence>
<feature type="region of interest" description="Disordered" evidence="1">
    <location>
        <begin position="1"/>
        <end position="20"/>
    </location>
</feature>